<reference evidence="1" key="2">
    <citation type="submission" date="2020-06" db="EMBL/GenBank/DDBJ databases">
        <title>Helianthus annuus Genome sequencing and assembly Release 2.</title>
        <authorList>
            <person name="Gouzy J."/>
            <person name="Langlade N."/>
            <person name="Munos S."/>
        </authorList>
    </citation>
    <scope>NUCLEOTIDE SEQUENCE</scope>
    <source>
        <tissue evidence="1">Leaves</tissue>
    </source>
</reference>
<comment type="caution">
    <text evidence="1">The sequence shown here is derived from an EMBL/GenBank/DDBJ whole genome shotgun (WGS) entry which is preliminary data.</text>
</comment>
<dbReference type="Gramene" id="mRNA:HanXRQr2_Chr11g0504441">
    <property type="protein sequence ID" value="CDS:HanXRQr2_Chr11g0504441.1"/>
    <property type="gene ID" value="HanXRQr2_Chr11g0504441"/>
</dbReference>
<accession>A0A9K3HRI9</accession>
<proteinExistence type="predicted"/>
<dbReference type="Proteomes" id="UP000215914">
    <property type="component" value="Unassembled WGS sequence"/>
</dbReference>
<evidence type="ECO:0000313" key="1">
    <source>
        <dbReference type="EMBL" id="KAF5783137.1"/>
    </source>
</evidence>
<reference evidence="1" key="1">
    <citation type="journal article" date="2017" name="Nature">
        <title>The sunflower genome provides insights into oil metabolism, flowering and Asterid evolution.</title>
        <authorList>
            <person name="Badouin H."/>
            <person name="Gouzy J."/>
            <person name="Grassa C.J."/>
            <person name="Murat F."/>
            <person name="Staton S.E."/>
            <person name="Cottret L."/>
            <person name="Lelandais-Briere C."/>
            <person name="Owens G.L."/>
            <person name="Carrere S."/>
            <person name="Mayjonade B."/>
            <person name="Legrand L."/>
            <person name="Gill N."/>
            <person name="Kane N.C."/>
            <person name="Bowers J.E."/>
            <person name="Hubner S."/>
            <person name="Bellec A."/>
            <person name="Berard A."/>
            <person name="Berges H."/>
            <person name="Blanchet N."/>
            <person name="Boniface M.C."/>
            <person name="Brunel D."/>
            <person name="Catrice O."/>
            <person name="Chaidir N."/>
            <person name="Claudel C."/>
            <person name="Donnadieu C."/>
            <person name="Faraut T."/>
            <person name="Fievet G."/>
            <person name="Helmstetter N."/>
            <person name="King M."/>
            <person name="Knapp S.J."/>
            <person name="Lai Z."/>
            <person name="Le Paslier M.C."/>
            <person name="Lippi Y."/>
            <person name="Lorenzon L."/>
            <person name="Mandel J.R."/>
            <person name="Marage G."/>
            <person name="Marchand G."/>
            <person name="Marquand E."/>
            <person name="Bret-Mestries E."/>
            <person name="Morien E."/>
            <person name="Nambeesan S."/>
            <person name="Nguyen T."/>
            <person name="Pegot-Espagnet P."/>
            <person name="Pouilly N."/>
            <person name="Raftis F."/>
            <person name="Sallet E."/>
            <person name="Schiex T."/>
            <person name="Thomas J."/>
            <person name="Vandecasteele C."/>
            <person name="Vares D."/>
            <person name="Vear F."/>
            <person name="Vautrin S."/>
            <person name="Crespi M."/>
            <person name="Mangin B."/>
            <person name="Burke J.M."/>
            <person name="Salse J."/>
            <person name="Munos S."/>
            <person name="Vincourt P."/>
            <person name="Rieseberg L.H."/>
            <person name="Langlade N.B."/>
        </authorList>
    </citation>
    <scope>NUCLEOTIDE SEQUENCE</scope>
    <source>
        <tissue evidence="1">Leaves</tissue>
    </source>
</reference>
<evidence type="ECO:0000313" key="2">
    <source>
        <dbReference type="Proteomes" id="UP000215914"/>
    </source>
</evidence>
<protein>
    <submittedName>
        <fullName evidence="1">Uncharacterized protein</fullName>
    </submittedName>
</protein>
<dbReference type="EMBL" id="MNCJ02000326">
    <property type="protein sequence ID" value="KAF5783137.1"/>
    <property type="molecule type" value="Genomic_DNA"/>
</dbReference>
<keyword evidence="2" id="KW-1185">Reference proteome</keyword>
<name>A0A9K3HRI9_HELAN</name>
<organism evidence="1 2">
    <name type="scientific">Helianthus annuus</name>
    <name type="common">Common sunflower</name>
    <dbReference type="NCBI Taxonomy" id="4232"/>
    <lineage>
        <taxon>Eukaryota</taxon>
        <taxon>Viridiplantae</taxon>
        <taxon>Streptophyta</taxon>
        <taxon>Embryophyta</taxon>
        <taxon>Tracheophyta</taxon>
        <taxon>Spermatophyta</taxon>
        <taxon>Magnoliopsida</taxon>
        <taxon>eudicotyledons</taxon>
        <taxon>Gunneridae</taxon>
        <taxon>Pentapetalae</taxon>
        <taxon>asterids</taxon>
        <taxon>campanulids</taxon>
        <taxon>Asterales</taxon>
        <taxon>Asteraceae</taxon>
        <taxon>Asteroideae</taxon>
        <taxon>Heliantheae alliance</taxon>
        <taxon>Heliantheae</taxon>
        <taxon>Helianthus</taxon>
    </lineage>
</organism>
<dbReference type="AlphaFoldDB" id="A0A9K3HRI9"/>
<sequence length="74" mass="8044">MTSDARRVMYSEPSAPLKSFPANFEYRTVLPGDNGTPVLFPSSFRGPGPTAITCASKENKDVVSTRYNQTLVAC</sequence>
<gene>
    <name evidence="1" type="ORF">HanXRQr2_Chr11g0504441</name>
</gene>